<name>A0A4R7ZTQ4_9ACTN</name>
<dbReference type="InterPro" id="IPR036390">
    <property type="entry name" value="WH_DNA-bd_sf"/>
</dbReference>
<organism evidence="2 3">
    <name type="scientific">Kribbella kalugense</name>
    <dbReference type="NCBI Taxonomy" id="2512221"/>
    <lineage>
        <taxon>Bacteria</taxon>
        <taxon>Bacillati</taxon>
        <taxon>Actinomycetota</taxon>
        <taxon>Actinomycetes</taxon>
        <taxon>Propionibacteriales</taxon>
        <taxon>Kribbellaceae</taxon>
        <taxon>Kribbella</taxon>
    </lineage>
</organism>
<dbReference type="OrthoDB" id="3460651at2"/>
<protein>
    <submittedName>
        <fullName evidence="2">MarR family protein</fullName>
    </submittedName>
</protein>
<sequence length="325" mass="35192">MLRIRLSGKDLERIRISVSPAFQTITAALAAGPAEPAAVHAARAHLIRLAGQPGGQLTRLLELDGSHVPDFLTPSPVADDPTLSDELELAASVPAWRITRDSRHLESFVNRSGTADALVGGDPGVAHRVIDAAFAFHRAAYGDSWSSVHTQLRAEADRRRRDLDVHGVDHLLSTIHPSIRWRRPVLTISNNSYDGDYERHGQGIVLIPGIGRLRTVTTMVNPWEPVTIGYPFPTMQYADPPGVVASRQLVELLGRTKARVLVAIESRPDLTTTQLATYLGISTASASEYASILRSAGLVTSSRDRNAVRHSLLPLGSGLVRASRS</sequence>
<evidence type="ECO:0000259" key="1">
    <source>
        <dbReference type="Pfam" id="PF12802"/>
    </source>
</evidence>
<dbReference type="GO" id="GO:0003700">
    <property type="term" value="F:DNA-binding transcription factor activity"/>
    <property type="evidence" value="ECO:0007669"/>
    <property type="project" value="InterPro"/>
</dbReference>
<dbReference type="InterPro" id="IPR000835">
    <property type="entry name" value="HTH_MarR-typ"/>
</dbReference>
<dbReference type="EMBL" id="SODF01000001">
    <property type="protein sequence ID" value="TDW21407.1"/>
    <property type="molecule type" value="Genomic_DNA"/>
</dbReference>
<reference evidence="2 3" key="1">
    <citation type="submission" date="2019-03" db="EMBL/GenBank/DDBJ databases">
        <title>Genomic Encyclopedia of Type Strains, Phase III (KMG-III): the genomes of soil and plant-associated and newly described type strains.</title>
        <authorList>
            <person name="Whitman W."/>
        </authorList>
    </citation>
    <scope>NUCLEOTIDE SEQUENCE [LARGE SCALE GENOMIC DNA]</scope>
    <source>
        <strain evidence="2 3">VKM Ac-2570</strain>
    </source>
</reference>
<dbReference type="InterPro" id="IPR036388">
    <property type="entry name" value="WH-like_DNA-bd_sf"/>
</dbReference>
<dbReference type="Gene3D" id="1.10.10.10">
    <property type="entry name" value="Winged helix-like DNA-binding domain superfamily/Winged helix DNA-binding domain"/>
    <property type="match status" value="1"/>
</dbReference>
<dbReference type="CDD" id="cd00090">
    <property type="entry name" value="HTH_ARSR"/>
    <property type="match status" value="1"/>
</dbReference>
<evidence type="ECO:0000313" key="3">
    <source>
        <dbReference type="Proteomes" id="UP000295447"/>
    </source>
</evidence>
<feature type="domain" description="HTH marR-type" evidence="1">
    <location>
        <begin position="254"/>
        <end position="305"/>
    </location>
</feature>
<dbReference type="SUPFAM" id="SSF46785">
    <property type="entry name" value="Winged helix' DNA-binding domain"/>
    <property type="match status" value="1"/>
</dbReference>
<dbReference type="Proteomes" id="UP000295447">
    <property type="component" value="Unassembled WGS sequence"/>
</dbReference>
<comment type="caution">
    <text evidence="2">The sequence shown here is derived from an EMBL/GenBank/DDBJ whole genome shotgun (WGS) entry which is preliminary data.</text>
</comment>
<dbReference type="Pfam" id="PF12802">
    <property type="entry name" value="MarR_2"/>
    <property type="match status" value="1"/>
</dbReference>
<dbReference type="InterPro" id="IPR011991">
    <property type="entry name" value="ArsR-like_HTH"/>
</dbReference>
<proteinExistence type="predicted"/>
<accession>A0A4R7ZTQ4</accession>
<evidence type="ECO:0000313" key="2">
    <source>
        <dbReference type="EMBL" id="TDW21407.1"/>
    </source>
</evidence>
<keyword evidence="3" id="KW-1185">Reference proteome</keyword>
<gene>
    <name evidence="2" type="ORF">EV650_0231</name>
</gene>
<dbReference type="RefSeq" id="WP_134114430.1">
    <property type="nucleotide sequence ID" value="NZ_SODF01000001.1"/>
</dbReference>
<dbReference type="AlphaFoldDB" id="A0A4R7ZTQ4"/>